<evidence type="ECO:0000256" key="8">
    <source>
        <dbReference type="ARBA" id="ARBA00022932"/>
    </source>
</evidence>
<evidence type="ECO:0000256" key="5">
    <source>
        <dbReference type="ARBA" id="ARBA00022842"/>
    </source>
</evidence>
<feature type="non-terminal residue" evidence="10">
    <location>
        <position position="128"/>
    </location>
</feature>
<evidence type="ECO:0000256" key="9">
    <source>
        <dbReference type="ARBA" id="ARBA00023172"/>
    </source>
</evidence>
<evidence type="ECO:0000256" key="7">
    <source>
        <dbReference type="ARBA" id="ARBA00022918"/>
    </source>
</evidence>
<keyword evidence="8" id="KW-0808">Transferase</keyword>
<dbReference type="Proteomes" id="UP000053555">
    <property type="component" value="Unassembled WGS sequence"/>
</dbReference>
<organism evidence="10">
    <name type="scientific">Glycine soja</name>
    <name type="common">Wild soybean</name>
    <dbReference type="NCBI Taxonomy" id="3848"/>
    <lineage>
        <taxon>Eukaryota</taxon>
        <taxon>Viridiplantae</taxon>
        <taxon>Streptophyta</taxon>
        <taxon>Embryophyta</taxon>
        <taxon>Tracheophyta</taxon>
        <taxon>Spermatophyta</taxon>
        <taxon>Magnoliopsida</taxon>
        <taxon>eudicotyledons</taxon>
        <taxon>Gunneridae</taxon>
        <taxon>Pentapetalae</taxon>
        <taxon>rosids</taxon>
        <taxon>fabids</taxon>
        <taxon>Fabales</taxon>
        <taxon>Fabaceae</taxon>
        <taxon>Papilionoideae</taxon>
        <taxon>50 kb inversion clade</taxon>
        <taxon>NPAAA clade</taxon>
        <taxon>indigoferoid/millettioid clade</taxon>
        <taxon>Phaseoleae</taxon>
        <taxon>Glycine</taxon>
        <taxon>Glycine subgen. Soja</taxon>
    </lineage>
</organism>
<sequence length="128" mass="14904">SRIMSFGGSYYALVIVDDYSRYTWTLFITYKNDAFQAFRKLAKVIQNKKHLKIISIRSDHGGETLLNDTPLPKYFWVEAINTACYTMNMALIRPILKKTPYELFNGRKPKISHVHVFGYKCFVLNNGK</sequence>
<dbReference type="EC" id="3.1.13.-" evidence="10"/>
<keyword evidence="2" id="KW-0479">Metal-binding</keyword>
<keyword evidence="7" id="KW-0695">RNA-directed DNA polymerase</keyword>
<dbReference type="EMBL" id="KN649015">
    <property type="protein sequence ID" value="KHN34466.1"/>
    <property type="molecule type" value="Genomic_DNA"/>
</dbReference>
<evidence type="ECO:0000256" key="6">
    <source>
        <dbReference type="ARBA" id="ARBA00022908"/>
    </source>
</evidence>
<keyword evidence="8" id="KW-0548">Nucleotidyltransferase</keyword>
<dbReference type="PANTHER" id="PTHR42648:SF11">
    <property type="entry name" value="TRANSPOSON TY4-P GAG-POL POLYPROTEIN"/>
    <property type="match status" value="1"/>
</dbReference>
<evidence type="ECO:0000256" key="4">
    <source>
        <dbReference type="ARBA" id="ARBA00022801"/>
    </source>
</evidence>
<dbReference type="GO" id="GO:0003676">
    <property type="term" value="F:nucleic acid binding"/>
    <property type="evidence" value="ECO:0007669"/>
    <property type="project" value="InterPro"/>
</dbReference>
<keyword evidence="1" id="KW-0540">Nuclease</keyword>
<evidence type="ECO:0000256" key="3">
    <source>
        <dbReference type="ARBA" id="ARBA00022759"/>
    </source>
</evidence>
<evidence type="ECO:0000256" key="2">
    <source>
        <dbReference type="ARBA" id="ARBA00022723"/>
    </source>
</evidence>
<keyword evidence="8" id="KW-0239">DNA-directed DNA polymerase</keyword>
<accession>A0A0B2RIN9</accession>
<dbReference type="GO" id="GO:0006310">
    <property type="term" value="P:DNA recombination"/>
    <property type="evidence" value="ECO:0007669"/>
    <property type="project" value="UniProtKB-KW"/>
</dbReference>
<dbReference type="GO" id="GO:0015074">
    <property type="term" value="P:DNA integration"/>
    <property type="evidence" value="ECO:0007669"/>
    <property type="project" value="UniProtKB-KW"/>
</dbReference>
<dbReference type="InterPro" id="IPR012337">
    <property type="entry name" value="RNaseH-like_sf"/>
</dbReference>
<dbReference type="GO" id="GO:0003887">
    <property type="term" value="F:DNA-directed DNA polymerase activity"/>
    <property type="evidence" value="ECO:0007669"/>
    <property type="project" value="UniProtKB-KW"/>
</dbReference>
<proteinExistence type="predicted"/>
<feature type="non-terminal residue" evidence="10">
    <location>
        <position position="1"/>
    </location>
</feature>
<dbReference type="InterPro" id="IPR036397">
    <property type="entry name" value="RNaseH_sf"/>
</dbReference>
<dbReference type="PANTHER" id="PTHR42648">
    <property type="entry name" value="TRANSPOSASE, PUTATIVE-RELATED"/>
    <property type="match status" value="1"/>
</dbReference>
<evidence type="ECO:0000313" key="10">
    <source>
        <dbReference type="EMBL" id="KHN34466.1"/>
    </source>
</evidence>
<keyword evidence="5" id="KW-0460">Magnesium</keyword>
<dbReference type="Gene3D" id="3.30.420.10">
    <property type="entry name" value="Ribonuclease H-like superfamily/Ribonuclease H"/>
    <property type="match status" value="1"/>
</dbReference>
<reference evidence="10" key="1">
    <citation type="submission" date="2014-07" db="EMBL/GenBank/DDBJ databases">
        <title>Identification of a novel salt tolerance gene in wild soybean by whole-genome sequencing.</title>
        <authorList>
            <person name="Lam H.-M."/>
            <person name="Qi X."/>
            <person name="Li M.-W."/>
            <person name="Liu X."/>
            <person name="Xie M."/>
            <person name="Ni M."/>
            <person name="Xu X."/>
        </authorList>
    </citation>
    <scope>NUCLEOTIDE SEQUENCE [LARGE SCALE GENOMIC DNA]</scope>
    <source>
        <tissue evidence="10">Root</tissue>
    </source>
</reference>
<keyword evidence="9" id="KW-0233">DNA recombination</keyword>
<keyword evidence="4 10" id="KW-0378">Hydrolase</keyword>
<name>A0A0B2RIN9_GLYSO</name>
<keyword evidence="3" id="KW-0255">Endonuclease</keyword>
<dbReference type="AlphaFoldDB" id="A0A0B2RIN9"/>
<dbReference type="SUPFAM" id="SSF53098">
    <property type="entry name" value="Ribonuclease H-like"/>
    <property type="match status" value="1"/>
</dbReference>
<evidence type="ECO:0000256" key="1">
    <source>
        <dbReference type="ARBA" id="ARBA00022722"/>
    </source>
</evidence>
<dbReference type="GO" id="GO:0003964">
    <property type="term" value="F:RNA-directed DNA polymerase activity"/>
    <property type="evidence" value="ECO:0007669"/>
    <property type="project" value="UniProtKB-KW"/>
</dbReference>
<dbReference type="GO" id="GO:0046872">
    <property type="term" value="F:metal ion binding"/>
    <property type="evidence" value="ECO:0007669"/>
    <property type="project" value="UniProtKB-KW"/>
</dbReference>
<protein>
    <submittedName>
        <fullName evidence="10">Retrovirus-related Pol polyprotein from transposon TNT 1-94</fullName>
        <ecNumber evidence="10">3.1.13.-</ecNumber>
    </submittedName>
</protein>
<dbReference type="GO" id="GO:0004519">
    <property type="term" value="F:endonuclease activity"/>
    <property type="evidence" value="ECO:0007669"/>
    <property type="project" value="UniProtKB-KW"/>
</dbReference>
<dbReference type="InterPro" id="IPR039537">
    <property type="entry name" value="Retrotran_Ty1/copia-like"/>
</dbReference>
<dbReference type="GO" id="GO:0016787">
    <property type="term" value="F:hydrolase activity"/>
    <property type="evidence" value="ECO:0007669"/>
    <property type="project" value="UniProtKB-KW"/>
</dbReference>
<gene>
    <name evidence="10" type="ORF">glysoja_037944</name>
</gene>
<keyword evidence="6" id="KW-0229">DNA integration</keyword>